<dbReference type="AlphaFoldDB" id="A0A0X8GXX1"/>
<dbReference type="RefSeq" id="WP_067629650.1">
    <property type="nucleotide sequence ID" value="NZ_CP013213.1"/>
</dbReference>
<gene>
    <name evidence="2" type="ORF">AOC36_00120</name>
</gene>
<evidence type="ECO:0008006" key="4">
    <source>
        <dbReference type="Google" id="ProtNLM"/>
    </source>
</evidence>
<dbReference type="Gene3D" id="3.90.1010.20">
    <property type="match status" value="2"/>
</dbReference>
<feature type="signal peptide" evidence="1">
    <location>
        <begin position="1"/>
        <end position="19"/>
    </location>
</feature>
<evidence type="ECO:0000313" key="2">
    <source>
        <dbReference type="EMBL" id="AMC92452.1"/>
    </source>
</evidence>
<dbReference type="Proteomes" id="UP000063781">
    <property type="component" value="Chromosome"/>
</dbReference>
<evidence type="ECO:0000313" key="3">
    <source>
        <dbReference type="Proteomes" id="UP000063781"/>
    </source>
</evidence>
<dbReference type="KEGG" id="erl:AOC36_00120"/>
<dbReference type="EMBL" id="CP013213">
    <property type="protein sequence ID" value="AMC92452.1"/>
    <property type="molecule type" value="Genomic_DNA"/>
</dbReference>
<evidence type="ECO:0000256" key="1">
    <source>
        <dbReference type="SAM" id="SignalP"/>
    </source>
</evidence>
<accession>A0A0X8GXX1</accession>
<organism evidence="2 3">
    <name type="scientific">Erysipelothrix larvae</name>
    <dbReference type="NCBI Taxonomy" id="1514105"/>
    <lineage>
        <taxon>Bacteria</taxon>
        <taxon>Bacillati</taxon>
        <taxon>Bacillota</taxon>
        <taxon>Erysipelotrichia</taxon>
        <taxon>Erysipelotrichales</taxon>
        <taxon>Erysipelotrichaceae</taxon>
        <taxon>Erysipelothrix</taxon>
    </lineage>
</organism>
<protein>
    <recommendedName>
        <fullName evidence="4">FMN-binding domain-containing protein</fullName>
    </recommendedName>
</protein>
<keyword evidence="1" id="KW-0732">Signal</keyword>
<feature type="chain" id="PRO_5039462360" description="FMN-binding domain-containing protein" evidence="1">
    <location>
        <begin position="20"/>
        <end position="319"/>
    </location>
</feature>
<keyword evidence="3" id="KW-1185">Reference proteome</keyword>
<proteinExistence type="predicted"/>
<dbReference type="STRING" id="1514105.AOC36_00120"/>
<sequence>MKKLAGLLLASLLVLTACGSNDNDTPAGETAALKIGTGIVTTESVTPATEEAEGKFSINTYYATIVLEGDKIVSTYIDVAQNSISFDLEGNITGESVPGTKKEQGDDYGMATKNPAALAEWYVQIGNLEDWTIGKTVAEVLAMETKEKDEAHPAVPTESDLTSKVTISVEGYLAAIEAASKNAVEVEGAVQISTASTTASKDGAIELNTNIAVIATDADGKVVHAFIDVMQSGATVAEDGTVAGKGILKTKGELGDDYGMGKNSDNEWYVQRDAYVEWLAGKTASEAAGEADLPSTVTITTSGFQAAVAKAFSSLENIK</sequence>
<dbReference type="OrthoDB" id="2026742at2"/>
<dbReference type="PROSITE" id="PS51257">
    <property type="entry name" value="PROKAR_LIPOPROTEIN"/>
    <property type="match status" value="1"/>
</dbReference>
<reference evidence="2 3" key="1">
    <citation type="submission" date="2015-10" db="EMBL/GenBank/DDBJ databases">
        <title>Erysipelothrix larvae sp. LV19 isolated from the larval gut of the rhinoceros beetle, Trypoxylus dichotomus.</title>
        <authorList>
            <person name="Lim S."/>
            <person name="Kim B.-C."/>
        </authorList>
    </citation>
    <scope>NUCLEOTIDE SEQUENCE [LARGE SCALE GENOMIC DNA]</scope>
    <source>
        <strain evidence="2 3">LV19</strain>
    </source>
</reference>
<name>A0A0X8GXX1_9FIRM</name>